<dbReference type="OrthoDB" id="10018876at2"/>
<evidence type="ECO:0000313" key="3">
    <source>
        <dbReference type="Proteomes" id="UP000199645"/>
    </source>
</evidence>
<feature type="transmembrane region" description="Helical" evidence="1">
    <location>
        <begin position="65"/>
        <end position="83"/>
    </location>
</feature>
<dbReference type="EMBL" id="FONV01000009">
    <property type="protein sequence ID" value="SFF35799.1"/>
    <property type="molecule type" value="Genomic_DNA"/>
</dbReference>
<feature type="transmembrane region" description="Helical" evidence="1">
    <location>
        <begin position="34"/>
        <end position="53"/>
    </location>
</feature>
<dbReference type="AlphaFoldDB" id="A0A1I2I0E4"/>
<keyword evidence="1" id="KW-0472">Membrane</keyword>
<name>A0A1I2I0E4_9ACTN</name>
<evidence type="ECO:0000313" key="2">
    <source>
        <dbReference type="EMBL" id="SFF35799.1"/>
    </source>
</evidence>
<sequence>MTGLSLIAAVTVGAVIGGAARILAARCRTAPWWLPLAAGVAAAVLATVLVRMAAAGGPGPTLVEFVLQVLFAGAGVTLVALTADRPAPASGKTR</sequence>
<keyword evidence="1" id="KW-0812">Transmembrane</keyword>
<evidence type="ECO:0000256" key="1">
    <source>
        <dbReference type="SAM" id="Phobius"/>
    </source>
</evidence>
<keyword evidence="3" id="KW-1185">Reference proteome</keyword>
<gene>
    <name evidence="2" type="ORF">SAMN05421541_109175</name>
</gene>
<accession>A0A1I2I0E4</accession>
<keyword evidence="1" id="KW-1133">Transmembrane helix</keyword>
<evidence type="ECO:0008006" key="4">
    <source>
        <dbReference type="Google" id="ProtNLM"/>
    </source>
</evidence>
<dbReference type="STRING" id="35752.SAMN05421541_109175"/>
<dbReference type="Proteomes" id="UP000199645">
    <property type="component" value="Unassembled WGS sequence"/>
</dbReference>
<organism evidence="2 3">
    <name type="scientific">Actinoplanes philippinensis</name>
    <dbReference type="NCBI Taxonomy" id="35752"/>
    <lineage>
        <taxon>Bacteria</taxon>
        <taxon>Bacillati</taxon>
        <taxon>Actinomycetota</taxon>
        <taxon>Actinomycetes</taxon>
        <taxon>Micromonosporales</taxon>
        <taxon>Micromonosporaceae</taxon>
        <taxon>Actinoplanes</taxon>
    </lineage>
</organism>
<proteinExistence type="predicted"/>
<dbReference type="RefSeq" id="WP_093617833.1">
    <property type="nucleotide sequence ID" value="NZ_BOMT01000053.1"/>
</dbReference>
<reference evidence="2 3" key="1">
    <citation type="submission" date="2016-10" db="EMBL/GenBank/DDBJ databases">
        <authorList>
            <person name="de Groot N.N."/>
        </authorList>
    </citation>
    <scope>NUCLEOTIDE SEQUENCE [LARGE SCALE GENOMIC DNA]</scope>
    <source>
        <strain evidence="2 3">DSM 43019</strain>
    </source>
</reference>
<protein>
    <recommendedName>
        <fullName evidence="4">Transglycosylase associated protein</fullName>
    </recommendedName>
</protein>